<evidence type="ECO:0000313" key="3">
    <source>
        <dbReference type="EMBL" id="MFD2160061.1"/>
    </source>
</evidence>
<dbReference type="SUPFAM" id="SSF143011">
    <property type="entry name" value="RelE-like"/>
    <property type="match status" value="1"/>
</dbReference>
<dbReference type="Proteomes" id="UP001597389">
    <property type="component" value="Unassembled WGS sequence"/>
</dbReference>
<evidence type="ECO:0000313" key="4">
    <source>
        <dbReference type="Proteomes" id="UP001597389"/>
    </source>
</evidence>
<dbReference type="InterPro" id="IPR051803">
    <property type="entry name" value="TA_system_RelE-like_toxin"/>
</dbReference>
<comment type="caution">
    <text evidence="3">The sequence shown here is derived from an EMBL/GenBank/DDBJ whole genome shotgun (WGS) entry which is preliminary data.</text>
</comment>
<name>A0ABW4ZDI5_9BACT</name>
<dbReference type="InterPro" id="IPR007712">
    <property type="entry name" value="RelE/ParE_toxin"/>
</dbReference>
<evidence type="ECO:0000256" key="1">
    <source>
        <dbReference type="ARBA" id="ARBA00006226"/>
    </source>
</evidence>
<comment type="similarity">
    <text evidence="1">Belongs to the RelE toxin family.</text>
</comment>
<dbReference type="PANTHER" id="PTHR33755">
    <property type="entry name" value="TOXIN PARE1-RELATED"/>
    <property type="match status" value="1"/>
</dbReference>
<protein>
    <submittedName>
        <fullName evidence="3">Type II toxin-antitoxin system RelE/ParE family toxin</fullName>
    </submittedName>
</protein>
<organism evidence="3 4">
    <name type="scientific">Rubritalea tangerina</name>
    <dbReference type="NCBI Taxonomy" id="430798"/>
    <lineage>
        <taxon>Bacteria</taxon>
        <taxon>Pseudomonadati</taxon>
        <taxon>Verrucomicrobiota</taxon>
        <taxon>Verrucomicrobiia</taxon>
        <taxon>Verrucomicrobiales</taxon>
        <taxon>Rubritaleaceae</taxon>
        <taxon>Rubritalea</taxon>
    </lineage>
</organism>
<dbReference type="InterPro" id="IPR035093">
    <property type="entry name" value="RelE/ParE_toxin_dom_sf"/>
</dbReference>
<dbReference type="EMBL" id="JBHUJB010000067">
    <property type="protein sequence ID" value="MFD2160061.1"/>
    <property type="molecule type" value="Genomic_DNA"/>
</dbReference>
<dbReference type="Pfam" id="PF05016">
    <property type="entry name" value="ParE_toxin"/>
    <property type="match status" value="1"/>
</dbReference>
<keyword evidence="2" id="KW-1277">Toxin-antitoxin system</keyword>
<sequence>MARLIWAEPALQDLEQIADHIALDNERAAKSLVKLVFEKAKLLETFPEMCPVPHDLRDSEYRHLIISPLRIFYRIEGDTVFIVYVMRFEKLLRLQDIEGRDQVDEQDAAPNH</sequence>
<accession>A0ABW4ZDI5</accession>
<reference evidence="4" key="1">
    <citation type="journal article" date="2019" name="Int. J. Syst. Evol. Microbiol.">
        <title>The Global Catalogue of Microorganisms (GCM) 10K type strain sequencing project: providing services to taxonomists for standard genome sequencing and annotation.</title>
        <authorList>
            <consortium name="The Broad Institute Genomics Platform"/>
            <consortium name="The Broad Institute Genome Sequencing Center for Infectious Disease"/>
            <person name="Wu L."/>
            <person name="Ma J."/>
        </authorList>
    </citation>
    <scope>NUCLEOTIDE SEQUENCE [LARGE SCALE GENOMIC DNA]</scope>
    <source>
        <strain evidence="4">CCUG 57942</strain>
    </source>
</reference>
<keyword evidence="4" id="KW-1185">Reference proteome</keyword>
<dbReference type="Gene3D" id="3.30.2310.20">
    <property type="entry name" value="RelE-like"/>
    <property type="match status" value="1"/>
</dbReference>
<evidence type="ECO:0000256" key="2">
    <source>
        <dbReference type="ARBA" id="ARBA00022649"/>
    </source>
</evidence>
<proteinExistence type="inferred from homology"/>
<dbReference type="RefSeq" id="WP_377090716.1">
    <property type="nucleotide sequence ID" value="NZ_JBHSJL010000014.1"/>
</dbReference>
<gene>
    <name evidence="3" type="ORF">ACFSW8_14230</name>
</gene>
<dbReference type="PANTHER" id="PTHR33755:SF5">
    <property type="entry name" value="TYPE II TOXIN-ANTITOXIN SYSTEM RELE_PARE FAMILY TOXIN"/>
    <property type="match status" value="1"/>
</dbReference>